<protein>
    <recommendedName>
        <fullName evidence="1">SPX domain-containing protein</fullName>
    </recommendedName>
</protein>
<dbReference type="EMBL" id="KL198036">
    <property type="protein sequence ID" value="KDQ14759.1"/>
    <property type="molecule type" value="Genomic_DNA"/>
</dbReference>
<evidence type="ECO:0000259" key="1">
    <source>
        <dbReference type="PROSITE" id="PS51382"/>
    </source>
</evidence>
<accession>A0A067MGV8</accession>
<reference evidence="3" key="1">
    <citation type="journal article" date="2014" name="Proc. Natl. Acad. Sci. U.S.A.">
        <title>Extensive sampling of basidiomycete genomes demonstrates inadequacy of the white-rot/brown-rot paradigm for wood decay fungi.</title>
        <authorList>
            <person name="Riley R."/>
            <person name="Salamov A.A."/>
            <person name="Brown D.W."/>
            <person name="Nagy L.G."/>
            <person name="Floudas D."/>
            <person name="Held B.W."/>
            <person name="Levasseur A."/>
            <person name="Lombard V."/>
            <person name="Morin E."/>
            <person name="Otillar R."/>
            <person name="Lindquist E.A."/>
            <person name="Sun H."/>
            <person name="LaButti K.M."/>
            <person name="Schmutz J."/>
            <person name="Jabbour D."/>
            <person name="Luo H."/>
            <person name="Baker S.E."/>
            <person name="Pisabarro A.G."/>
            <person name="Walton J.D."/>
            <person name="Blanchette R.A."/>
            <person name="Henrissat B."/>
            <person name="Martin F."/>
            <person name="Cullen D."/>
            <person name="Hibbett D.S."/>
            <person name="Grigoriev I.V."/>
        </authorList>
    </citation>
    <scope>NUCLEOTIDE SEQUENCE [LARGE SCALE GENOMIC DNA]</scope>
    <source>
        <strain evidence="3">FD-172 SS1</strain>
    </source>
</reference>
<gene>
    <name evidence="2" type="ORF">BOTBODRAFT_339997</name>
</gene>
<name>A0A067MGV8_BOTB1</name>
<dbReference type="Pfam" id="PF03105">
    <property type="entry name" value="SPX"/>
    <property type="match status" value="1"/>
</dbReference>
<evidence type="ECO:0000313" key="2">
    <source>
        <dbReference type="EMBL" id="KDQ14759.1"/>
    </source>
</evidence>
<dbReference type="AlphaFoldDB" id="A0A067MGV8"/>
<evidence type="ECO:0000313" key="3">
    <source>
        <dbReference type="Proteomes" id="UP000027195"/>
    </source>
</evidence>
<dbReference type="InParanoid" id="A0A067MGV8"/>
<organism evidence="2 3">
    <name type="scientific">Botryobasidium botryosum (strain FD-172 SS1)</name>
    <dbReference type="NCBI Taxonomy" id="930990"/>
    <lineage>
        <taxon>Eukaryota</taxon>
        <taxon>Fungi</taxon>
        <taxon>Dikarya</taxon>
        <taxon>Basidiomycota</taxon>
        <taxon>Agaricomycotina</taxon>
        <taxon>Agaricomycetes</taxon>
        <taxon>Cantharellales</taxon>
        <taxon>Botryobasidiaceae</taxon>
        <taxon>Botryobasidium</taxon>
    </lineage>
</organism>
<dbReference type="PROSITE" id="PS51382">
    <property type="entry name" value="SPX"/>
    <property type="match status" value="1"/>
</dbReference>
<dbReference type="OrthoDB" id="1577640at2759"/>
<keyword evidence="3" id="KW-1185">Reference proteome</keyword>
<dbReference type="InterPro" id="IPR004331">
    <property type="entry name" value="SPX_dom"/>
</dbReference>
<dbReference type="Proteomes" id="UP000027195">
    <property type="component" value="Unassembled WGS sequence"/>
</dbReference>
<proteinExistence type="predicted"/>
<feature type="domain" description="SPX" evidence="1">
    <location>
        <begin position="225"/>
        <end position="369"/>
    </location>
</feature>
<dbReference type="HOGENOM" id="CLU_750027_0_0_1"/>
<sequence length="369" mass="40860">MWLQVVVVSSNGRYLTNSPATHVGSFRHGRIMVKKHADDRQSPRGGKLPLQVNFPAHSARLWSEIVIASPLGSEVEGVGTDLRLATILRAQATVPRTQGGTQVAHPTFTIGHFRLCHIHPPRTFENFERRRRSRCEKTRAHRGACVPTVERVAVRPALQPKDSLVPLLNRSLNGYFPRTLFASAYPRRERARRNLRTTTTSRIQNEGKYTKYLCGKSTIKHCVSMQFGKIIQSQQVSGWSKYYLDYKSLKKIVSSLSGSKLSPGANESSDLPPLALSPSAIDIGGTSTAEPGDLGAAEESGVPITLLSVAGNDDDRDPDFQRCKAMFFFKLERELEKVGIPTDPILLSPLDPNIPVFRSTSSTFRGRLS</sequence>